<keyword evidence="1" id="KW-0472">Membrane</keyword>
<comment type="caution">
    <text evidence="2">The sequence shown here is derived from an EMBL/GenBank/DDBJ whole genome shotgun (WGS) entry which is preliminary data.</text>
</comment>
<evidence type="ECO:0000313" key="3">
    <source>
        <dbReference type="Proteomes" id="UP000652761"/>
    </source>
</evidence>
<dbReference type="Proteomes" id="UP000652761">
    <property type="component" value="Unassembled WGS sequence"/>
</dbReference>
<sequence>MFFHFSYFHVLKSLLSSHIVIFLPFSSCVCSLLKIEAFESMF</sequence>
<feature type="transmembrane region" description="Helical" evidence="1">
    <location>
        <begin position="15"/>
        <end position="33"/>
    </location>
</feature>
<organism evidence="2 3">
    <name type="scientific">Colocasia esculenta</name>
    <name type="common">Wild taro</name>
    <name type="synonym">Arum esculentum</name>
    <dbReference type="NCBI Taxonomy" id="4460"/>
    <lineage>
        <taxon>Eukaryota</taxon>
        <taxon>Viridiplantae</taxon>
        <taxon>Streptophyta</taxon>
        <taxon>Embryophyta</taxon>
        <taxon>Tracheophyta</taxon>
        <taxon>Spermatophyta</taxon>
        <taxon>Magnoliopsida</taxon>
        <taxon>Liliopsida</taxon>
        <taxon>Araceae</taxon>
        <taxon>Aroideae</taxon>
        <taxon>Colocasieae</taxon>
        <taxon>Colocasia</taxon>
    </lineage>
</organism>
<gene>
    <name evidence="2" type="ORF">Taro_056225</name>
</gene>
<keyword evidence="3" id="KW-1185">Reference proteome</keyword>
<evidence type="ECO:0000256" key="1">
    <source>
        <dbReference type="SAM" id="Phobius"/>
    </source>
</evidence>
<keyword evidence="1" id="KW-0812">Transmembrane</keyword>
<name>A0A843XVP3_COLES</name>
<proteinExistence type="predicted"/>
<accession>A0A843XVP3</accession>
<dbReference type="EMBL" id="NMUH01015262">
    <property type="protein sequence ID" value="MQM23162.1"/>
    <property type="molecule type" value="Genomic_DNA"/>
</dbReference>
<dbReference type="AlphaFoldDB" id="A0A843XVP3"/>
<protein>
    <submittedName>
        <fullName evidence="2">Uncharacterized protein</fullName>
    </submittedName>
</protein>
<evidence type="ECO:0000313" key="2">
    <source>
        <dbReference type="EMBL" id="MQM23162.1"/>
    </source>
</evidence>
<keyword evidence="1" id="KW-1133">Transmembrane helix</keyword>
<reference evidence="2" key="1">
    <citation type="submission" date="2017-07" db="EMBL/GenBank/DDBJ databases">
        <title>Taro Niue Genome Assembly and Annotation.</title>
        <authorList>
            <person name="Atibalentja N."/>
            <person name="Keating K."/>
            <person name="Fields C.J."/>
        </authorList>
    </citation>
    <scope>NUCLEOTIDE SEQUENCE</scope>
    <source>
        <strain evidence="2">Niue_2</strain>
        <tissue evidence="2">Leaf</tissue>
    </source>
</reference>